<organism evidence="1 2">
    <name type="scientific">Nyssa sinensis</name>
    <dbReference type="NCBI Taxonomy" id="561372"/>
    <lineage>
        <taxon>Eukaryota</taxon>
        <taxon>Viridiplantae</taxon>
        <taxon>Streptophyta</taxon>
        <taxon>Embryophyta</taxon>
        <taxon>Tracheophyta</taxon>
        <taxon>Spermatophyta</taxon>
        <taxon>Magnoliopsida</taxon>
        <taxon>eudicotyledons</taxon>
        <taxon>Gunneridae</taxon>
        <taxon>Pentapetalae</taxon>
        <taxon>asterids</taxon>
        <taxon>Cornales</taxon>
        <taxon>Nyssaceae</taxon>
        <taxon>Nyssa</taxon>
    </lineage>
</organism>
<protein>
    <submittedName>
        <fullName evidence="1">Uncharacterized protein</fullName>
    </submittedName>
</protein>
<proteinExistence type="predicted"/>
<reference evidence="1 2" key="1">
    <citation type="submission" date="2019-09" db="EMBL/GenBank/DDBJ databases">
        <title>A chromosome-level genome assembly of the Chinese tupelo Nyssa sinensis.</title>
        <authorList>
            <person name="Yang X."/>
            <person name="Kang M."/>
            <person name="Yang Y."/>
            <person name="Xiong H."/>
            <person name="Wang M."/>
            <person name="Zhang Z."/>
            <person name="Wang Z."/>
            <person name="Wu H."/>
            <person name="Ma T."/>
            <person name="Liu J."/>
            <person name="Xi Z."/>
        </authorList>
    </citation>
    <scope>NUCLEOTIDE SEQUENCE [LARGE SCALE GENOMIC DNA]</scope>
    <source>
        <strain evidence="1">J267</strain>
        <tissue evidence="1">Leaf</tissue>
    </source>
</reference>
<evidence type="ECO:0000313" key="1">
    <source>
        <dbReference type="EMBL" id="KAA8526545.1"/>
    </source>
</evidence>
<sequence length="77" mass="8603">MKFGGDSLVFLCSSSSSFFVSPSSWNSLDQLPVVFGVNLSFKQGLERNCDGGMRQWQMCIPFNKFADWGFTVLSFTS</sequence>
<evidence type="ECO:0000313" key="2">
    <source>
        <dbReference type="Proteomes" id="UP000325577"/>
    </source>
</evidence>
<accession>A0A5J5A624</accession>
<gene>
    <name evidence="1" type="ORF">F0562_008252</name>
</gene>
<dbReference type="OrthoDB" id="10471889at2759"/>
<dbReference type="EMBL" id="CM018046">
    <property type="protein sequence ID" value="KAA8526545.1"/>
    <property type="molecule type" value="Genomic_DNA"/>
</dbReference>
<name>A0A5J5A624_9ASTE</name>
<keyword evidence="2" id="KW-1185">Reference proteome</keyword>
<dbReference type="AlphaFoldDB" id="A0A5J5A624"/>
<dbReference type="Proteomes" id="UP000325577">
    <property type="component" value="Linkage Group LG3"/>
</dbReference>